<organism evidence="1 2">
    <name type="scientific">Methyloglobulus morosus KoM1</name>
    <dbReference type="NCBI Taxonomy" id="1116472"/>
    <lineage>
        <taxon>Bacteria</taxon>
        <taxon>Pseudomonadati</taxon>
        <taxon>Pseudomonadota</taxon>
        <taxon>Gammaproteobacteria</taxon>
        <taxon>Methylococcales</taxon>
        <taxon>Methylococcaceae</taxon>
        <taxon>Methyloglobulus</taxon>
    </lineage>
</organism>
<dbReference type="InterPro" id="IPR036249">
    <property type="entry name" value="Thioredoxin-like_sf"/>
</dbReference>
<protein>
    <recommendedName>
        <fullName evidence="3">Cytochrome oxidase Cu insertion factor, SCO1/SenC/PrrC family</fullName>
    </recommendedName>
</protein>
<keyword evidence="2" id="KW-1185">Reference proteome</keyword>
<dbReference type="EMBL" id="AYLO01000015">
    <property type="protein sequence ID" value="ESS73596.1"/>
    <property type="molecule type" value="Genomic_DNA"/>
</dbReference>
<dbReference type="RefSeq" id="WP_023493420.1">
    <property type="nucleotide sequence ID" value="NZ_AYLO01000015.1"/>
</dbReference>
<evidence type="ECO:0000313" key="1">
    <source>
        <dbReference type="EMBL" id="ESS73596.1"/>
    </source>
</evidence>
<dbReference type="STRING" id="1116472.MGMO_15c00170"/>
<gene>
    <name evidence="1" type="ORF">MGMO_15c00170</name>
</gene>
<reference evidence="1 2" key="1">
    <citation type="journal article" date="2013" name="Genome Announc.">
        <title>Draft Genome Sequence of the Methanotrophic Gammaproteobacterium Methyloglobulus morosus DSM 22980 Strain KoM1.</title>
        <authorList>
            <person name="Poehlein A."/>
            <person name="Deutzmann J.S."/>
            <person name="Daniel R."/>
            <person name="Simeonova D.D."/>
        </authorList>
    </citation>
    <scope>NUCLEOTIDE SEQUENCE [LARGE SCALE GENOMIC DNA]</scope>
    <source>
        <strain evidence="1 2">KoM1</strain>
    </source>
</reference>
<evidence type="ECO:0008006" key="3">
    <source>
        <dbReference type="Google" id="ProtNLM"/>
    </source>
</evidence>
<comment type="caution">
    <text evidence="1">The sequence shown here is derived from an EMBL/GenBank/DDBJ whole genome shotgun (WGS) entry which is preliminary data.</text>
</comment>
<dbReference type="SUPFAM" id="SSF52833">
    <property type="entry name" value="Thioredoxin-like"/>
    <property type="match status" value="1"/>
</dbReference>
<proteinExistence type="predicted"/>
<name>V5E218_9GAMM</name>
<sequence>MINQQNKSRIIVLLLFGIAIIPFAIAWQFGGKAPFIEGKTNKGQLITPVITTERSDLIGLDTFSTDNIAELKGHWVMLNVIPQADCNSVCLDAIHKTKQLRLMLNKDLPRTRRAVVFFKIVSPETANRWLQDDKVLLKVKPSMALTKKITEIRNNPIPDGMLLLMDPLGNLMMQYEPGFDPYKVKSDLMHLLRISQMG</sequence>
<dbReference type="PATRIC" id="fig|1116472.3.peg.515"/>
<dbReference type="eggNOG" id="COG1999">
    <property type="taxonomic scope" value="Bacteria"/>
</dbReference>
<dbReference type="Proteomes" id="UP000017842">
    <property type="component" value="Unassembled WGS sequence"/>
</dbReference>
<accession>V5E218</accession>
<evidence type="ECO:0000313" key="2">
    <source>
        <dbReference type="Proteomes" id="UP000017842"/>
    </source>
</evidence>
<dbReference type="OrthoDB" id="9785445at2"/>
<dbReference type="AlphaFoldDB" id="V5E218"/>